<protein>
    <recommendedName>
        <fullName evidence="4">Peptidase A1 domain-containing protein</fullName>
    </recommendedName>
</protein>
<reference evidence="5 6" key="1">
    <citation type="journal article" date="2024" name="Commun. Biol.">
        <title>Comparative genomic analysis of thermophilic fungi reveals convergent evolutionary adaptations and gene losses.</title>
        <authorList>
            <person name="Steindorff A.S."/>
            <person name="Aguilar-Pontes M.V."/>
            <person name="Robinson A.J."/>
            <person name="Andreopoulos B."/>
            <person name="LaButti K."/>
            <person name="Kuo A."/>
            <person name="Mondo S."/>
            <person name="Riley R."/>
            <person name="Otillar R."/>
            <person name="Haridas S."/>
            <person name="Lipzen A."/>
            <person name="Grimwood J."/>
            <person name="Schmutz J."/>
            <person name="Clum A."/>
            <person name="Reid I.D."/>
            <person name="Moisan M.C."/>
            <person name="Butler G."/>
            <person name="Nguyen T.T.M."/>
            <person name="Dewar K."/>
            <person name="Conant G."/>
            <person name="Drula E."/>
            <person name="Henrissat B."/>
            <person name="Hansel C."/>
            <person name="Singer S."/>
            <person name="Hutchinson M.I."/>
            <person name="de Vries R.P."/>
            <person name="Natvig D.O."/>
            <person name="Powell A.J."/>
            <person name="Tsang A."/>
            <person name="Grigoriev I.V."/>
        </authorList>
    </citation>
    <scope>NUCLEOTIDE SEQUENCE [LARGE SCALE GENOMIC DNA]</scope>
    <source>
        <strain evidence="5 6">CBS 620.91</strain>
    </source>
</reference>
<dbReference type="PRINTS" id="PR00792">
    <property type="entry name" value="PEPSIN"/>
</dbReference>
<dbReference type="InterPro" id="IPR033121">
    <property type="entry name" value="PEPTIDASE_A1"/>
</dbReference>
<evidence type="ECO:0000313" key="6">
    <source>
        <dbReference type="Proteomes" id="UP001583172"/>
    </source>
</evidence>
<keyword evidence="3" id="KW-0732">Signal</keyword>
<evidence type="ECO:0000313" key="5">
    <source>
        <dbReference type="EMBL" id="KAL1838027.1"/>
    </source>
</evidence>
<proteinExistence type="inferred from homology"/>
<dbReference type="PANTHER" id="PTHR47966:SF51">
    <property type="entry name" value="BETA-SITE APP-CLEAVING ENZYME, ISOFORM A-RELATED"/>
    <property type="match status" value="1"/>
</dbReference>
<feature type="compositionally biased region" description="Gly residues" evidence="2">
    <location>
        <begin position="235"/>
        <end position="250"/>
    </location>
</feature>
<dbReference type="SUPFAM" id="SSF50630">
    <property type="entry name" value="Acid proteases"/>
    <property type="match status" value="1"/>
</dbReference>
<dbReference type="InterPro" id="IPR001461">
    <property type="entry name" value="Aspartic_peptidase_A1"/>
</dbReference>
<feature type="chain" id="PRO_5046817211" description="Peptidase A1 domain-containing protein" evidence="3">
    <location>
        <begin position="21"/>
        <end position="460"/>
    </location>
</feature>
<accession>A0ABR3V8J0</accession>
<dbReference type="Gene3D" id="2.40.70.10">
    <property type="entry name" value="Acid Proteases"/>
    <property type="match status" value="2"/>
</dbReference>
<evidence type="ECO:0000256" key="3">
    <source>
        <dbReference type="SAM" id="SignalP"/>
    </source>
</evidence>
<dbReference type="PANTHER" id="PTHR47966">
    <property type="entry name" value="BETA-SITE APP-CLEAVING ENZYME, ISOFORM A-RELATED"/>
    <property type="match status" value="1"/>
</dbReference>
<sequence length="460" mass="49715">MKSARISWLALFMGLAMGMAKPQPEAELEPIPQHLAPLQLGRGLGKHQGHGRPLNIDLSVWRRGDTELQWYGEITIGTPPQKFNVIFDTAANMMLIGHKNCTTCGNHPLYDETKSSTSSLLPGHRLQMTFGSQGGGTTSSDEVQGANCTVMTDTVSMAGRAASAAELLVCDTYSSGLREQDPDGIFGIGSVGDMVWDPFRPNETYYKSIYWILVDSGQIPGPEFSFSFISDGRGRGGNGKGKGKGKGSNGHGSRAGVLTLGGTDPSQYIAGTLRKIPVNWELSSSRQRWVVDVIGARIDGFTLTNSTDAVTLVDTGTATIITPDRNTTEELYARMSASIVPLDDRGSWGAPCDELDRAARDIVFTVGNATQHANVVVKKEYVNVGPFPGRLGYCQGVYTDPERVAREPIRGRPAWIFGTPWLRSYYTLTMTMIENGGNVPQRDASSIGVTAVMYCTVAAF</sequence>
<feature type="region of interest" description="Disordered" evidence="2">
    <location>
        <begin position="235"/>
        <end position="255"/>
    </location>
</feature>
<keyword evidence="6" id="KW-1185">Reference proteome</keyword>
<comment type="caution">
    <text evidence="5">The sequence shown here is derived from an EMBL/GenBank/DDBJ whole genome shotgun (WGS) entry which is preliminary data.</text>
</comment>
<dbReference type="Proteomes" id="UP001583172">
    <property type="component" value="Unassembled WGS sequence"/>
</dbReference>
<dbReference type="EMBL" id="JAZGSY010000243">
    <property type="protein sequence ID" value="KAL1838027.1"/>
    <property type="molecule type" value="Genomic_DNA"/>
</dbReference>
<dbReference type="InterPro" id="IPR021109">
    <property type="entry name" value="Peptidase_aspartic_dom_sf"/>
</dbReference>
<dbReference type="PROSITE" id="PS51767">
    <property type="entry name" value="PEPTIDASE_A1"/>
    <property type="match status" value="1"/>
</dbReference>
<dbReference type="InterPro" id="IPR034164">
    <property type="entry name" value="Pepsin-like_dom"/>
</dbReference>
<dbReference type="Pfam" id="PF00026">
    <property type="entry name" value="Asp"/>
    <property type="match status" value="2"/>
</dbReference>
<evidence type="ECO:0000256" key="1">
    <source>
        <dbReference type="ARBA" id="ARBA00007447"/>
    </source>
</evidence>
<feature type="signal peptide" evidence="3">
    <location>
        <begin position="1"/>
        <end position="20"/>
    </location>
</feature>
<evidence type="ECO:0000259" key="4">
    <source>
        <dbReference type="PROSITE" id="PS51767"/>
    </source>
</evidence>
<comment type="similarity">
    <text evidence="1">Belongs to the peptidase A1 family.</text>
</comment>
<organism evidence="5 6">
    <name type="scientific">Humicola insolens</name>
    <name type="common">Soft-rot fungus</name>
    <dbReference type="NCBI Taxonomy" id="85995"/>
    <lineage>
        <taxon>Eukaryota</taxon>
        <taxon>Fungi</taxon>
        <taxon>Dikarya</taxon>
        <taxon>Ascomycota</taxon>
        <taxon>Pezizomycotina</taxon>
        <taxon>Sordariomycetes</taxon>
        <taxon>Sordariomycetidae</taxon>
        <taxon>Sordariales</taxon>
        <taxon>Chaetomiaceae</taxon>
        <taxon>Mycothermus</taxon>
    </lineage>
</organism>
<feature type="domain" description="Peptidase A1" evidence="4">
    <location>
        <begin position="70"/>
        <end position="439"/>
    </location>
</feature>
<evidence type="ECO:0000256" key="2">
    <source>
        <dbReference type="SAM" id="MobiDB-lite"/>
    </source>
</evidence>
<dbReference type="CDD" id="cd05471">
    <property type="entry name" value="pepsin_like"/>
    <property type="match status" value="1"/>
</dbReference>
<name>A0ABR3V8J0_HUMIN</name>
<gene>
    <name evidence="5" type="ORF">VTJ49DRAFT_3121</name>
</gene>